<evidence type="ECO:0000313" key="2">
    <source>
        <dbReference type="Proteomes" id="UP000028715"/>
    </source>
</evidence>
<dbReference type="Proteomes" id="UP000028715">
    <property type="component" value="Unassembled WGS sequence"/>
</dbReference>
<dbReference type="AlphaFoldDB" id="A0A085ZQ71"/>
<keyword evidence="2" id="KW-1185">Reference proteome</keyword>
<sequence>MIKIDKNKVRDLVEGNISLNDFEIDSIKIDQNFRVIPKEEINDIYIINPENEGYNFENSDFTIAERIEMLEKLNGHIHLAGGLTCRIENKKIVDLRLSRKYIEFVKEYTKQQVFEYHGKPTFELIDDMAFGGFDYSIGNYILVYETKRISFYFDPNNLKLKEINTNKLNYECFTVEK</sequence>
<dbReference type="RefSeq" id="WP_035685163.1">
    <property type="nucleotide sequence ID" value="NZ_JPRL01000001.1"/>
</dbReference>
<name>A0A085ZQ71_9FLAO</name>
<protein>
    <submittedName>
        <fullName evidence="1">Uncharacterized protein</fullName>
    </submittedName>
</protein>
<proteinExistence type="predicted"/>
<accession>A0A085ZQ71</accession>
<dbReference type="EMBL" id="JPRL01000001">
    <property type="protein sequence ID" value="KFF06585.1"/>
    <property type="molecule type" value="Genomic_DNA"/>
</dbReference>
<organism evidence="1 2">
    <name type="scientific">Flavobacterium reichenbachii</name>
    <dbReference type="NCBI Taxonomy" id="362418"/>
    <lineage>
        <taxon>Bacteria</taxon>
        <taxon>Pseudomonadati</taxon>
        <taxon>Bacteroidota</taxon>
        <taxon>Flavobacteriia</taxon>
        <taxon>Flavobacteriales</taxon>
        <taxon>Flavobacteriaceae</taxon>
        <taxon>Flavobacterium</taxon>
    </lineage>
</organism>
<reference evidence="1 2" key="1">
    <citation type="submission" date="2014-07" db="EMBL/GenBank/DDBJ databases">
        <title>Genome of Flavobacterium reichenbachii LMG 25512.</title>
        <authorList>
            <person name="Stropko S.J."/>
            <person name="Pipes S.E."/>
            <person name="Newman J.D."/>
        </authorList>
    </citation>
    <scope>NUCLEOTIDE SEQUENCE [LARGE SCALE GENOMIC DNA]</scope>
    <source>
        <strain evidence="1 2">LMG 25512</strain>
    </source>
</reference>
<gene>
    <name evidence="1" type="ORF">IW19_14180</name>
</gene>
<comment type="caution">
    <text evidence="1">The sequence shown here is derived from an EMBL/GenBank/DDBJ whole genome shotgun (WGS) entry which is preliminary data.</text>
</comment>
<dbReference type="OrthoDB" id="9959056at2"/>
<evidence type="ECO:0000313" key="1">
    <source>
        <dbReference type="EMBL" id="KFF06585.1"/>
    </source>
</evidence>